<feature type="domain" description="AMP-dependent synthetase/ligase" evidence="1">
    <location>
        <begin position="68"/>
        <end position="220"/>
    </location>
</feature>
<dbReference type="Pfam" id="PF00501">
    <property type="entry name" value="AMP-binding"/>
    <property type="match status" value="1"/>
</dbReference>
<evidence type="ECO:0000313" key="5">
    <source>
        <dbReference type="Proteomes" id="UP001152797"/>
    </source>
</evidence>
<reference evidence="2" key="1">
    <citation type="submission" date="2022-10" db="EMBL/GenBank/DDBJ databases">
        <authorList>
            <person name="Chen Y."/>
            <person name="Dougan E. K."/>
            <person name="Chan C."/>
            <person name="Rhodes N."/>
            <person name="Thang M."/>
        </authorList>
    </citation>
    <scope>NUCLEOTIDE SEQUENCE</scope>
</reference>
<dbReference type="AlphaFoldDB" id="A0A9P1DVG3"/>
<keyword evidence="5" id="KW-1185">Reference proteome</keyword>
<comment type="caution">
    <text evidence="2">The sequence shown here is derived from an EMBL/GenBank/DDBJ whole genome shotgun (WGS) entry which is preliminary data.</text>
</comment>
<dbReference type="GO" id="GO:0006631">
    <property type="term" value="P:fatty acid metabolic process"/>
    <property type="evidence" value="ECO:0007669"/>
    <property type="project" value="TreeGrafter"/>
</dbReference>
<protein>
    <submittedName>
        <fullName evidence="4">Oxalate--CoA ligase (Oxalyl-CoA synthetase ) (Peroxisomal-coenzyme A synthetase)</fullName>
    </submittedName>
</protein>
<sequence length="225" mass="24375">MFPCALSFGTAQVECIAEPEGKLNGPRSDLTCNSHLLDGIEVPAPVTSFLDLIPDSGDVALCRDSSNPEPVTYQELRAILKDPTIAAFLTRGDRVAVVLQNGREMAMSLLTVMHHACAVPLNPNFTEAELVSSFKQLRCSTVITTSAHLPALAAARQLDLRILLQVGQGSSLKFEGCEDDGSLNPARAQQQDFIDEQHPVLLLKTSGTTSKGKVVPFSMRRLKLY</sequence>
<dbReference type="SUPFAM" id="SSF56801">
    <property type="entry name" value="Acetyl-CoA synthetase-like"/>
    <property type="match status" value="1"/>
</dbReference>
<dbReference type="EMBL" id="CAMXCT020006580">
    <property type="protein sequence ID" value="CAL1169755.1"/>
    <property type="molecule type" value="Genomic_DNA"/>
</dbReference>
<dbReference type="EMBL" id="CAMXCT010006580">
    <property type="protein sequence ID" value="CAI4016380.1"/>
    <property type="molecule type" value="Genomic_DNA"/>
</dbReference>
<dbReference type="PANTHER" id="PTHR43201:SF10">
    <property type="entry name" value="CARRIER DOMAIN-CONTAINING PROTEIN"/>
    <property type="match status" value="1"/>
</dbReference>
<evidence type="ECO:0000313" key="3">
    <source>
        <dbReference type="EMBL" id="CAL1169755.1"/>
    </source>
</evidence>
<dbReference type="OrthoDB" id="2962993at2759"/>
<keyword evidence="4" id="KW-0436">Ligase</keyword>
<dbReference type="Gene3D" id="3.40.50.980">
    <property type="match status" value="1"/>
</dbReference>
<proteinExistence type="predicted"/>
<dbReference type="GO" id="GO:0031956">
    <property type="term" value="F:medium-chain fatty acid-CoA ligase activity"/>
    <property type="evidence" value="ECO:0007669"/>
    <property type="project" value="TreeGrafter"/>
</dbReference>
<gene>
    <name evidence="2" type="ORF">C1SCF055_LOCUS41127</name>
</gene>
<name>A0A9P1DVG3_9DINO</name>
<dbReference type="InterPro" id="IPR000873">
    <property type="entry name" value="AMP-dep_synth/lig_dom"/>
</dbReference>
<evidence type="ECO:0000259" key="1">
    <source>
        <dbReference type="Pfam" id="PF00501"/>
    </source>
</evidence>
<reference evidence="3" key="2">
    <citation type="submission" date="2024-04" db="EMBL/GenBank/DDBJ databases">
        <authorList>
            <person name="Chen Y."/>
            <person name="Shah S."/>
            <person name="Dougan E. K."/>
            <person name="Thang M."/>
            <person name="Chan C."/>
        </authorList>
    </citation>
    <scope>NUCLEOTIDE SEQUENCE [LARGE SCALE GENOMIC DNA]</scope>
</reference>
<dbReference type="Proteomes" id="UP001152797">
    <property type="component" value="Unassembled WGS sequence"/>
</dbReference>
<dbReference type="PANTHER" id="PTHR43201">
    <property type="entry name" value="ACYL-COA SYNTHETASE"/>
    <property type="match status" value="1"/>
</dbReference>
<accession>A0A9P1DVG3</accession>
<evidence type="ECO:0000313" key="4">
    <source>
        <dbReference type="EMBL" id="CAL4803692.1"/>
    </source>
</evidence>
<dbReference type="EMBL" id="CAMXCT030006580">
    <property type="protein sequence ID" value="CAL4803692.1"/>
    <property type="molecule type" value="Genomic_DNA"/>
</dbReference>
<organism evidence="2">
    <name type="scientific">Cladocopium goreaui</name>
    <dbReference type="NCBI Taxonomy" id="2562237"/>
    <lineage>
        <taxon>Eukaryota</taxon>
        <taxon>Sar</taxon>
        <taxon>Alveolata</taxon>
        <taxon>Dinophyceae</taxon>
        <taxon>Suessiales</taxon>
        <taxon>Symbiodiniaceae</taxon>
        <taxon>Cladocopium</taxon>
    </lineage>
</organism>
<evidence type="ECO:0000313" key="2">
    <source>
        <dbReference type="EMBL" id="CAI4016380.1"/>
    </source>
</evidence>